<feature type="transmembrane region" description="Helical" evidence="1">
    <location>
        <begin position="276"/>
        <end position="297"/>
    </location>
</feature>
<dbReference type="PANTHER" id="PTHR41324">
    <property type="entry name" value="MEMBRANE PROTEIN-RELATED"/>
    <property type="match status" value="1"/>
</dbReference>
<evidence type="ECO:0000313" key="3">
    <source>
        <dbReference type="Proteomes" id="UP000650524"/>
    </source>
</evidence>
<feature type="transmembrane region" description="Helical" evidence="1">
    <location>
        <begin position="12"/>
        <end position="33"/>
    </location>
</feature>
<name>A0A8J6N3C6_9DELT</name>
<dbReference type="InterPro" id="IPR018710">
    <property type="entry name" value="DUF2232"/>
</dbReference>
<keyword evidence="1" id="KW-0812">Transmembrane</keyword>
<proteinExistence type="predicted"/>
<protein>
    <submittedName>
        <fullName evidence="2">DUF2232 domain-containing protein</fullName>
    </submittedName>
</protein>
<dbReference type="Pfam" id="PF09991">
    <property type="entry name" value="DUF2232"/>
    <property type="match status" value="1"/>
</dbReference>
<feature type="transmembrane region" description="Helical" evidence="1">
    <location>
        <begin position="45"/>
        <end position="67"/>
    </location>
</feature>
<feature type="transmembrane region" description="Helical" evidence="1">
    <location>
        <begin position="218"/>
        <end position="234"/>
    </location>
</feature>
<feature type="transmembrane region" description="Helical" evidence="1">
    <location>
        <begin position="73"/>
        <end position="91"/>
    </location>
</feature>
<reference evidence="2 3" key="1">
    <citation type="submission" date="2020-08" db="EMBL/GenBank/DDBJ databases">
        <title>Bridging the membrane lipid divide: bacteria of the FCB group superphylum have the potential to synthesize archaeal ether lipids.</title>
        <authorList>
            <person name="Villanueva L."/>
            <person name="Von Meijenfeldt F.A.B."/>
            <person name="Westbye A.B."/>
            <person name="Yadav S."/>
            <person name="Hopmans E.C."/>
            <person name="Dutilh B.E."/>
            <person name="Sinninghe Damste J.S."/>
        </authorList>
    </citation>
    <scope>NUCLEOTIDE SEQUENCE [LARGE SCALE GENOMIC DNA]</scope>
    <source>
        <strain evidence="2">NIOZ-UU27</strain>
    </source>
</reference>
<feature type="transmembrane region" description="Helical" evidence="1">
    <location>
        <begin position="240"/>
        <end position="264"/>
    </location>
</feature>
<feature type="transmembrane region" description="Helical" evidence="1">
    <location>
        <begin position="98"/>
        <end position="121"/>
    </location>
</feature>
<evidence type="ECO:0000256" key="1">
    <source>
        <dbReference type="SAM" id="Phobius"/>
    </source>
</evidence>
<gene>
    <name evidence="2" type="ORF">H8E19_18715</name>
</gene>
<feature type="transmembrane region" description="Helical" evidence="1">
    <location>
        <begin position="173"/>
        <end position="197"/>
    </location>
</feature>
<evidence type="ECO:0000313" key="2">
    <source>
        <dbReference type="EMBL" id="MBC8179442.1"/>
    </source>
</evidence>
<keyword evidence="1" id="KW-1133">Transmembrane helix</keyword>
<accession>A0A8J6N3C6</accession>
<sequence>MKTTDLLGCVGGAASLLMASTLIPFVGPFFSLLTPLPFLYYSTRLGLFEGIKLAAIAVAIIGLIAHFAGYPQITLLAFEFSLIGIGLSELFRRNFSLGYTIFFAVLFMLLLGLTLLFIIGLSRNMGPIEMILNYLGSHLNATIEAYEKANVADQNAIELKAYAKAFMATITQIYPSLMIVGTGFALWLNVVIAKPLFKLRNLEYPDFIPMDRWQAPDNLVWGLIVAGFALFLSSGNIEFLAINTLIVISAIYLFHGLAIVVFFLNKYKVPTWIRFGIYFLIMVQQLFFAVLILAGLFDQWVDFRKIHRRAANNST</sequence>
<comment type="caution">
    <text evidence="2">The sequence shown here is derived from an EMBL/GenBank/DDBJ whole genome shotgun (WGS) entry which is preliminary data.</text>
</comment>
<organism evidence="2 3">
    <name type="scientific">Candidatus Desulfacyla euxinica</name>
    <dbReference type="NCBI Taxonomy" id="2841693"/>
    <lineage>
        <taxon>Bacteria</taxon>
        <taxon>Deltaproteobacteria</taxon>
        <taxon>Candidatus Desulfacyla</taxon>
    </lineage>
</organism>
<dbReference type="AlphaFoldDB" id="A0A8J6N3C6"/>
<dbReference type="Proteomes" id="UP000650524">
    <property type="component" value="Unassembled WGS sequence"/>
</dbReference>
<dbReference type="EMBL" id="JACNJD010000386">
    <property type="protein sequence ID" value="MBC8179442.1"/>
    <property type="molecule type" value="Genomic_DNA"/>
</dbReference>
<dbReference type="PANTHER" id="PTHR41324:SF1">
    <property type="entry name" value="DUF2232 DOMAIN-CONTAINING PROTEIN"/>
    <property type="match status" value="1"/>
</dbReference>
<keyword evidence="1" id="KW-0472">Membrane</keyword>